<dbReference type="SUPFAM" id="SSF51735">
    <property type="entry name" value="NAD(P)-binding Rossmann-fold domains"/>
    <property type="match status" value="1"/>
</dbReference>
<dbReference type="EMBL" id="BLPF01000002">
    <property type="protein sequence ID" value="GFJ83054.1"/>
    <property type="molecule type" value="Genomic_DNA"/>
</dbReference>
<dbReference type="Proteomes" id="UP000482800">
    <property type="component" value="Unassembled WGS sequence"/>
</dbReference>
<evidence type="ECO:0000313" key="2">
    <source>
        <dbReference type="EMBL" id="GFJ83054.1"/>
    </source>
</evidence>
<evidence type="ECO:0000313" key="3">
    <source>
        <dbReference type="Proteomes" id="UP000482800"/>
    </source>
</evidence>
<reference evidence="2 3" key="1">
    <citation type="submission" date="2020-03" db="EMBL/GenBank/DDBJ databases">
        <title>Whole genome shotgun sequence of Phytohabitans houttuyneae NBRC 108639.</title>
        <authorList>
            <person name="Komaki H."/>
            <person name="Tamura T."/>
        </authorList>
    </citation>
    <scope>NUCLEOTIDE SEQUENCE [LARGE SCALE GENOMIC DNA]</scope>
    <source>
        <strain evidence="2 3">NBRC 108639</strain>
    </source>
</reference>
<feature type="compositionally biased region" description="Gly residues" evidence="1">
    <location>
        <begin position="1"/>
        <end position="10"/>
    </location>
</feature>
<keyword evidence="3" id="KW-1185">Reference proteome</keyword>
<feature type="region of interest" description="Disordered" evidence="1">
    <location>
        <begin position="1"/>
        <end position="22"/>
    </location>
</feature>
<gene>
    <name evidence="2" type="ORF">Phou_072340</name>
</gene>
<dbReference type="InterPro" id="IPR036291">
    <property type="entry name" value="NAD(P)-bd_dom_sf"/>
</dbReference>
<sequence length="75" mass="7570">MTAAARGGGHSSRPSREADHRHLNAAAPGFVTTDINRHTGHLTAAEGAAVVVRLATLAADGPTGGFFGAEGPVPW</sequence>
<dbReference type="AlphaFoldDB" id="A0A6V8KGU4"/>
<protein>
    <submittedName>
        <fullName evidence="2">Uncharacterized protein</fullName>
    </submittedName>
</protein>
<name>A0A6V8KGU4_9ACTN</name>
<reference evidence="2 3" key="2">
    <citation type="submission" date="2020-03" db="EMBL/GenBank/DDBJ databases">
        <authorList>
            <person name="Ichikawa N."/>
            <person name="Kimura A."/>
            <person name="Kitahashi Y."/>
            <person name="Uohara A."/>
        </authorList>
    </citation>
    <scope>NUCLEOTIDE SEQUENCE [LARGE SCALE GENOMIC DNA]</scope>
    <source>
        <strain evidence="2 3">NBRC 108639</strain>
    </source>
</reference>
<proteinExistence type="predicted"/>
<evidence type="ECO:0000256" key="1">
    <source>
        <dbReference type="SAM" id="MobiDB-lite"/>
    </source>
</evidence>
<organism evidence="2 3">
    <name type="scientific">Phytohabitans houttuyneae</name>
    <dbReference type="NCBI Taxonomy" id="1076126"/>
    <lineage>
        <taxon>Bacteria</taxon>
        <taxon>Bacillati</taxon>
        <taxon>Actinomycetota</taxon>
        <taxon>Actinomycetes</taxon>
        <taxon>Micromonosporales</taxon>
        <taxon>Micromonosporaceae</taxon>
    </lineage>
</organism>
<dbReference type="Gene3D" id="3.40.50.720">
    <property type="entry name" value="NAD(P)-binding Rossmann-like Domain"/>
    <property type="match status" value="1"/>
</dbReference>
<accession>A0A6V8KGU4</accession>
<dbReference type="RefSeq" id="WP_218579344.1">
    <property type="nucleotide sequence ID" value="NZ_BAABGO010000004.1"/>
</dbReference>
<comment type="caution">
    <text evidence="2">The sequence shown here is derived from an EMBL/GenBank/DDBJ whole genome shotgun (WGS) entry which is preliminary data.</text>
</comment>